<feature type="domain" description="Tubulin-folding cofactor D C-terminal" evidence="5">
    <location>
        <begin position="960"/>
        <end position="1129"/>
    </location>
</feature>
<dbReference type="Proteomes" id="UP000677228">
    <property type="component" value="Unassembled WGS sequence"/>
</dbReference>
<organism evidence="7 9">
    <name type="scientific">Didymodactylos carnosus</name>
    <dbReference type="NCBI Taxonomy" id="1234261"/>
    <lineage>
        <taxon>Eukaryota</taxon>
        <taxon>Metazoa</taxon>
        <taxon>Spiralia</taxon>
        <taxon>Gnathifera</taxon>
        <taxon>Rotifera</taxon>
        <taxon>Eurotatoria</taxon>
        <taxon>Bdelloidea</taxon>
        <taxon>Philodinida</taxon>
        <taxon>Philodinidae</taxon>
        <taxon>Didymodactylos</taxon>
    </lineage>
</organism>
<dbReference type="InterPro" id="IPR022577">
    <property type="entry name" value="TBCD_C"/>
</dbReference>
<reference evidence="7" key="1">
    <citation type="submission" date="2021-02" db="EMBL/GenBank/DDBJ databases">
        <authorList>
            <person name="Nowell W R."/>
        </authorList>
    </citation>
    <scope>NUCLEOTIDE SEQUENCE</scope>
</reference>
<evidence type="ECO:0000256" key="1">
    <source>
        <dbReference type="ARBA" id="ARBA00006853"/>
    </source>
</evidence>
<dbReference type="GO" id="GO:0000226">
    <property type="term" value="P:microtubule cytoskeleton organization"/>
    <property type="evidence" value="ECO:0007669"/>
    <property type="project" value="TreeGrafter"/>
</dbReference>
<feature type="transmembrane region" description="Helical" evidence="4">
    <location>
        <begin position="204"/>
        <end position="222"/>
    </location>
</feature>
<dbReference type="PANTHER" id="PTHR12658:SF0">
    <property type="entry name" value="TUBULIN-SPECIFIC CHAPERONE D"/>
    <property type="match status" value="1"/>
</dbReference>
<dbReference type="Pfam" id="PF12612">
    <property type="entry name" value="TFCD_C"/>
    <property type="match status" value="1"/>
</dbReference>
<dbReference type="GO" id="GO:0034333">
    <property type="term" value="P:adherens junction assembly"/>
    <property type="evidence" value="ECO:0007669"/>
    <property type="project" value="TreeGrafter"/>
</dbReference>
<accession>A0A8S2DT82</accession>
<feature type="domain" description="Tubulin-folding cofactor D ARM repeats" evidence="6">
    <location>
        <begin position="302"/>
        <end position="573"/>
    </location>
</feature>
<dbReference type="InterPro" id="IPR058033">
    <property type="entry name" value="ARM_TBCD_2nd"/>
</dbReference>
<evidence type="ECO:0000313" key="7">
    <source>
        <dbReference type="EMBL" id="CAF0969940.1"/>
    </source>
</evidence>
<dbReference type="GO" id="GO:0070830">
    <property type="term" value="P:bicellular tight junction assembly"/>
    <property type="evidence" value="ECO:0007669"/>
    <property type="project" value="TreeGrafter"/>
</dbReference>
<evidence type="ECO:0000313" key="8">
    <source>
        <dbReference type="EMBL" id="CAF3741391.1"/>
    </source>
</evidence>
<name>A0A8S2DT82_9BILA</name>
<dbReference type="GO" id="GO:0005096">
    <property type="term" value="F:GTPase activator activity"/>
    <property type="evidence" value="ECO:0007669"/>
    <property type="project" value="InterPro"/>
</dbReference>
<dbReference type="GO" id="GO:0007021">
    <property type="term" value="P:tubulin complex assembly"/>
    <property type="evidence" value="ECO:0007669"/>
    <property type="project" value="InterPro"/>
</dbReference>
<feature type="transmembrane region" description="Helical" evidence="4">
    <location>
        <begin position="161"/>
        <end position="183"/>
    </location>
</feature>
<dbReference type="InterPro" id="IPR016024">
    <property type="entry name" value="ARM-type_fold"/>
</dbReference>
<dbReference type="Gene3D" id="1.25.10.10">
    <property type="entry name" value="Leucine-rich Repeat Variant"/>
    <property type="match status" value="1"/>
</dbReference>
<keyword evidence="4" id="KW-1133">Transmembrane helix</keyword>
<sequence length="1248" mass="145566">MDETSTDPSPSVYDVDPVYFALNEFEQHDEVLTLIDKIPDLIKRFEESGNDNEKIEQQNDIERAFERYIYILNQYQEQPQLIDSYIEKMVDKTLTHIQHDSNMKLVHLAGNFLYYLIKVRGFKVMTNRFLPHEPYHLIVVLNLIEREISTIFVSIDTSESWMTIYSLLIWLGTTCMVPLDLCRFDNKTKTQTTMNQILNICKKYLYNWAYMRIIAFIIGHFMSRQDCVQLCLNDYINNELIPIISQYDPNSDEDIMLKINACLQTLCYIFKFGQRENLLPHVQNLLTILTEKQYFQSKRLTIRRLTCKLLQKLGTTLLRMPQHGAKWRYKRGVRNLQENLLKRTTGLTSENKQINGVHNHPETNGYTNEFQRDTAESSEDDDDDRYYNNVDVLSDKGLETIIQMLISGLSDKELYVRWSSAKGIGRITNRLKKSYADELVLLLCDRIDKVALLACDHCTLQGGCLTLAELARRGLLLPTRLSIVIPIVLKSLNYDEKLGHQTYGHVVRDAACYICWAFARAFNPADFQSYTTDLACMLLCIICFDWNVQCRRAASAALQENVGRQGDYFPHGIDIILKTDYSLIGNVNYCYIELAQSIAKYEVYRYYMIEHLLKYKVCHWNKETRILTSKILEILTLNYCQIDYIYDKILFPLLEQCLDKKNDAVARHGLLFSCGHIVLALYERQQQTQQDNNEKDNKQEIENINILRQKIENLLIEYRQLGYLDGYIGDVIRPGLCSFICNVSCSLNYFLGIKHDESDVFSLATINCWQTILDDCISSFDEDVRQISLNALKHFADAFYQKSGQTSDDNFRMIIERYLIKIQTTSHEHIRQGFSLALVLLPDRLLLTLDNDNLHNIIDCLLKLTVITQQTQSLINQRKDAIIALFNLCANLKFISITLDIFSKIINCYIRCTKDYTNDRRGDCGRLVRETSCVHIVKLLQLTVSTNKQLDYLNINLINSILCALLEQICSKIDDTRYVAGCSLVNLLNEKSLLNIQHRFVLEQLFLSNNQLEWRNAQVIFPLVVQLLEYEEYRYVIWKNCLITSGDSTEKSLAGASCALNDYLKLNEKNVQLFEFLLNDLLQLFLDTKNQLRIYHPCIQAFERLLSQSTFQWYYDHHQQHFLDICFGIIHSIESTVRGKQRLINDMKLNVSIIRFYCSLIQFNNPKLKNEVIALLTNYFQHEYPWIRRQAAQHLYEACITYADCLLDNNEYETILNILTETNWDQNIEQLMSVKQTLLKAFSCTQTV</sequence>
<dbReference type="GO" id="GO:0016328">
    <property type="term" value="C:lateral plasma membrane"/>
    <property type="evidence" value="ECO:0007669"/>
    <property type="project" value="TreeGrafter"/>
</dbReference>
<evidence type="ECO:0000256" key="3">
    <source>
        <dbReference type="ARBA" id="ARBA00023186"/>
    </source>
</evidence>
<evidence type="ECO:0000256" key="2">
    <source>
        <dbReference type="ARBA" id="ARBA00015003"/>
    </source>
</evidence>
<dbReference type="Proteomes" id="UP000682733">
    <property type="component" value="Unassembled WGS sequence"/>
</dbReference>
<keyword evidence="3" id="KW-0143">Chaperone</keyword>
<evidence type="ECO:0000259" key="5">
    <source>
        <dbReference type="Pfam" id="PF12612"/>
    </source>
</evidence>
<dbReference type="Pfam" id="PF23579">
    <property type="entry name" value="ARM_TBCD"/>
    <property type="match status" value="1"/>
</dbReference>
<proteinExistence type="inferred from homology"/>
<evidence type="ECO:0000256" key="4">
    <source>
        <dbReference type="SAM" id="Phobius"/>
    </source>
</evidence>
<dbReference type="Pfam" id="PF25767">
    <property type="entry name" value="ARM_TBCD_2nd"/>
    <property type="match status" value="1"/>
</dbReference>
<dbReference type="EMBL" id="CAJOBA010005368">
    <property type="protein sequence ID" value="CAF3741391.1"/>
    <property type="molecule type" value="Genomic_DNA"/>
</dbReference>
<protein>
    <recommendedName>
        <fullName evidence="2">Tubulin-specific chaperone D</fullName>
    </recommendedName>
</protein>
<dbReference type="EMBL" id="CAJNOK010005362">
    <property type="protein sequence ID" value="CAF0969940.1"/>
    <property type="molecule type" value="Genomic_DNA"/>
</dbReference>
<keyword evidence="4" id="KW-0472">Membrane</keyword>
<dbReference type="PANTHER" id="PTHR12658">
    <property type="entry name" value="BETA-TUBULIN COFACTOR D"/>
    <property type="match status" value="1"/>
</dbReference>
<comment type="caution">
    <text evidence="7">The sequence shown here is derived from an EMBL/GenBank/DDBJ whole genome shotgun (WGS) entry which is preliminary data.</text>
</comment>
<dbReference type="InterPro" id="IPR033162">
    <property type="entry name" value="TBCD"/>
</dbReference>
<evidence type="ECO:0000259" key="6">
    <source>
        <dbReference type="Pfam" id="PF25767"/>
    </source>
</evidence>
<comment type="similarity">
    <text evidence="1">Belongs to the TBCD family.</text>
</comment>
<gene>
    <name evidence="7" type="ORF">OVA965_LOCUS13044</name>
    <name evidence="8" type="ORF">TMI583_LOCUS13048</name>
</gene>
<dbReference type="InterPro" id="IPR011989">
    <property type="entry name" value="ARM-like"/>
</dbReference>
<evidence type="ECO:0000313" key="9">
    <source>
        <dbReference type="Proteomes" id="UP000677228"/>
    </source>
</evidence>
<keyword evidence="4" id="KW-0812">Transmembrane</keyword>
<dbReference type="GO" id="GO:0007023">
    <property type="term" value="P:post-chaperonin tubulin folding pathway"/>
    <property type="evidence" value="ECO:0007669"/>
    <property type="project" value="InterPro"/>
</dbReference>
<dbReference type="SUPFAM" id="SSF48371">
    <property type="entry name" value="ARM repeat"/>
    <property type="match status" value="3"/>
</dbReference>
<dbReference type="AlphaFoldDB" id="A0A8S2DT82"/>
<dbReference type="GO" id="GO:0048487">
    <property type="term" value="F:beta-tubulin binding"/>
    <property type="evidence" value="ECO:0007669"/>
    <property type="project" value="InterPro"/>
</dbReference>